<dbReference type="InterPro" id="IPR011320">
    <property type="entry name" value="RNase_H1_N"/>
</dbReference>
<dbReference type="InterPro" id="IPR017067">
    <property type="entry name" value="RNase_H1_euk"/>
</dbReference>
<dbReference type="Gene3D" id="3.40.970.10">
    <property type="entry name" value="Ribonuclease H1, N-terminal domain"/>
    <property type="match status" value="1"/>
</dbReference>
<comment type="catalytic activity">
    <reaction evidence="1 10">
        <text>Endonucleolytic cleavage to 5'-phosphomonoester.</text>
        <dbReference type="EC" id="3.1.26.4"/>
    </reaction>
</comment>
<dbReference type="PANTHER" id="PTHR10642">
    <property type="entry name" value="RIBONUCLEASE H1"/>
    <property type="match status" value="1"/>
</dbReference>
<comment type="cofactor">
    <cofactor evidence="10">
        <name>Mg(2+)</name>
        <dbReference type="ChEBI" id="CHEBI:18420"/>
    </cofactor>
    <text evidence="10">Binds 1 Mg(2+) ion per subunit. May bind a second metal ion at a regulatory site, or after substrate binding.</text>
</comment>
<evidence type="ECO:0000259" key="12">
    <source>
        <dbReference type="PROSITE" id="PS50879"/>
    </source>
</evidence>
<sequence>MQKKFYAVRNGRQTGIFQTWDDCRAQVDGFPGARYKSFPTQEAALLWLKEPQPLHALFPAPEGSVQTLPPANQGGTLRRSSGARRTKDAVEPTEPQGDACHVYTDGSCLRNPNGPGGWAVCIVEANAAMRTLSGGHPSTTNNRMEMTAAIEALRHIPEDRPLLLSTDSQYLKNGITKWIHSWKRRGWKKADGAPVLNRELWQELDALITGRSITFQWVKGHAGHKYNEICDTLAKKEAAAFLR</sequence>
<reference evidence="13 14" key="1">
    <citation type="submission" date="2023-04" db="EMBL/GenBank/DDBJ databases">
        <title>Genome Sequence of Selenomonas sputigena ATCC 33150.</title>
        <authorList>
            <person name="Miller D.P."/>
            <person name="Anvari S."/>
            <person name="Polson S.W."/>
            <person name="Macdonald M."/>
            <person name="Mcdowell J.V."/>
        </authorList>
    </citation>
    <scope>NUCLEOTIDE SEQUENCE [LARGE SCALE GENOMIC DNA]</scope>
    <source>
        <strain evidence="13 14">ATCC 33150</strain>
    </source>
</reference>
<protein>
    <recommendedName>
        <fullName evidence="4 10">Ribonuclease H</fullName>
        <shortName evidence="10">RNase H</shortName>
        <ecNumber evidence="4 10">3.1.26.4</ecNumber>
    </recommendedName>
</protein>
<evidence type="ECO:0000313" key="13">
    <source>
        <dbReference type="EMBL" id="MEX5286339.1"/>
    </source>
</evidence>
<evidence type="ECO:0000256" key="6">
    <source>
        <dbReference type="ARBA" id="ARBA00022723"/>
    </source>
</evidence>
<dbReference type="RefSeq" id="WP_368848056.1">
    <property type="nucleotide sequence ID" value="NZ_CP194411.1"/>
</dbReference>
<dbReference type="CDD" id="cd09278">
    <property type="entry name" value="RNase_HI_prokaryote_like"/>
    <property type="match status" value="1"/>
</dbReference>
<evidence type="ECO:0000256" key="10">
    <source>
        <dbReference type="HAMAP-Rule" id="MF_00042"/>
    </source>
</evidence>
<evidence type="ECO:0000256" key="2">
    <source>
        <dbReference type="ARBA" id="ARBA00005300"/>
    </source>
</evidence>
<accession>A0ABV3X8E3</accession>
<feature type="binding site" evidence="10">
    <location>
        <position position="105"/>
    </location>
    <ligand>
        <name>Mg(2+)</name>
        <dbReference type="ChEBI" id="CHEBI:18420"/>
        <label>2</label>
    </ligand>
</feature>
<feature type="region of interest" description="Disordered" evidence="11">
    <location>
        <begin position="64"/>
        <end position="96"/>
    </location>
</feature>
<evidence type="ECO:0000256" key="9">
    <source>
        <dbReference type="ARBA" id="ARBA00022842"/>
    </source>
</evidence>
<evidence type="ECO:0000313" key="14">
    <source>
        <dbReference type="Proteomes" id="UP001559623"/>
    </source>
</evidence>
<comment type="similarity">
    <text evidence="2 10">Belongs to the RNase H family.</text>
</comment>
<evidence type="ECO:0000256" key="7">
    <source>
        <dbReference type="ARBA" id="ARBA00022759"/>
    </source>
</evidence>
<dbReference type="GO" id="GO:0004523">
    <property type="term" value="F:RNA-DNA hybrid ribonuclease activity"/>
    <property type="evidence" value="ECO:0007669"/>
    <property type="project" value="UniProtKB-EC"/>
</dbReference>
<comment type="caution">
    <text evidence="13">The sequence shown here is derived from an EMBL/GenBank/DDBJ whole genome shotgun (WGS) entry which is preliminary data.</text>
</comment>
<feature type="binding site" evidence="10">
    <location>
        <position position="231"/>
    </location>
    <ligand>
        <name>Mg(2+)</name>
        <dbReference type="ChEBI" id="CHEBI:18420"/>
        <label>2</label>
    </ligand>
</feature>
<evidence type="ECO:0000256" key="5">
    <source>
        <dbReference type="ARBA" id="ARBA00022722"/>
    </source>
</evidence>
<dbReference type="InterPro" id="IPR012337">
    <property type="entry name" value="RNaseH-like_sf"/>
</dbReference>
<comment type="subcellular location">
    <subcellularLocation>
        <location evidence="10">Cytoplasm</location>
    </subcellularLocation>
</comment>
<keyword evidence="10" id="KW-0963">Cytoplasm</keyword>
<evidence type="ECO:0000256" key="8">
    <source>
        <dbReference type="ARBA" id="ARBA00022801"/>
    </source>
</evidence>
<evidence type="ECO:0000256" key="1">
    <source>
        <dbReference type="ARBA" id="ARBA00000077"/>
    </source>
</evidence>
<dbReference type="InterPro" id="IPR002156">
    <property type="entry name" value="RNaseH_domain"/>
</dbReference>
<keyword evidence="5 10" id="KW-0540">Nuclease</keyword>
<dbReference type="Gene3D" id="3.30.420.10">
    <property type="entry name" value="Ribonuclease H-like superfamily/Ribonuclease H"/>
    <property type="match status" value="1"/>
</dbReference>
<keyword evidence="7 10" id="KW-0255">Endonuclease</keyword>
<dbReference type="InterPro" id="IPR022892">
    <property type="entry name" value="RNaseHI"/>
</dbReference>
<keyword evidence="8 10" id="KW-0378">Hydrolase</keyword>
<keyword evidence="9 10" id="KW-0460">Magnesium</keyword>
<dbReference type="InterPro" id="IPR037056">
    <property type="entry name" value="RNase_H1_N_sf"/>
</dbReference>
<dbReference type="InterPro" id="IPR050092">
    <property type="entry name" value="RNase_H"/>
</dbReference>
<feature type="binding site" evidence="10">
    <location>
        <position position="105"/>
    </location>
    <ligand>
        <name>Mg(2+)</name>
        <dbReference type="ChEBI" id="CHEBI:18420"/>
        <label>1</label>
    </ligand>
</feature>
<dbReference type="EC" id="3.1.26.4" evidence="4 10"/>
<comment type="subunit">
    <text evidence="3 10">Monomer.</text>
</comment>
<evidence type="ECO:0000256" key="4">
    <source>
        <dbReference type="ARBA" id="ARBA00012180"/>
    </source>
</evidence>
<keyword evidence="6 10" id="KW-0479">Metal-binding</keyword>
<dbReference type="InterPro" id="IPR009027">
    <property type="entry name" value="Ribosomal_bL9/RNase_H1_N"/>
</dbReference>
<dbReference type="HAMAP" id="MF_00042">
    <property type="entry name" value="RNase_H"/>
    <property type="match status" value="1"/>
</dbReference>
<dbReference type="NCBIfam" id="NF001236">
    <property type="entry name" value="PRK00203.1"/>
    <property type="match status" value="1"/>
</dbReference>
<dbReference type="PIRSF" id="PIRSF036852">
    <property type="entry name" value="Ribonuclease_H1_euk"/>
    <property type="match status" value="1"/>
</dbReference>
<dbReference type="Proteomes" id="UP001559623">
    <property type="component" value="Unassembled WGS sequence"/>
</dbReference>
<feature type="compositionally biased region" description="Polar residues" evidence="11">
    <location>
        <begin position="64"/>
        <end position="79"/>
    </location>
</feature>
<name>A0ABV3X8E3_9FIRM</name>
<dbReference type="PROSITE" id="PS50879">
    <property type="entry name" value="RNASE_H_1"/>
    <property type="match status" value="1"/>
</dbReference>
<evidence type="ECO:0000256" key="3">
    <source>
        <dbReference type="ARBA" id="ARBA00011245"/>
    </source>
</evidence>
<dbReference type="PANTHER" id="PTHR10642:SF26">
    <property type="entry name" value="RIBONUCLEASE H1"/>
    <property type="match status" value="1"/>
</dbReference>
<dbReference type="Pfam" id="PF00075">
    <property type="entry name" value="RNase_H"/>
    <property type="match status" value="1"/>
</dbReference>
<dbReference type="EMBL" id="JARVLH010000011">
    <property type="protein sequence ID" value="MEX5286339.1"/>
    <property type="molecule type" value="Genomic_DNA"/>
</dbReference>
<dbReference type="SUPFAM" id="SSF53098">
    <property type="entry name" value="Ribonuclease H-like"/>
    <property type="match status" value="1"/>
</dbReference>
<feature type="binding site" evidence="10">
    <location>
        <position position="145"/>
    </location>
    <ligand>
        <name>Mg(2+)</name>
        <dbReference type="ChEBI" id="CHEBI:18420"/>
        <label>1</label>
    </ligand>
</feature>
<proteinExistence type="inferred from homology"/>
<dbReference type="Pfam" id="PF01693">
    <property type="entry name" value="Cauli_VI"/>
    <property type="match status" value="1"/>
</dbReference>
<evidence type="ECO:0000256" key="11">
    <source>
        <dbReference type="SAM" id="MobiDB-lite"/>
    </source>
</evidence>
<organism evidence="13 14">
    <name type="scientific">Selenomonas sputigena</name>
    <dbReference type="NCBI Taxonomy" id="69823"/>
    <lineage>
        <taxon>Bacteria</taxon>
        <taxon>Bacillati</taxon>
        <taxon>Bacillota</taxon>
        <taxon>Negativicutes</taxon>
        <taxon>Selenomonadales</taxon>
        <taxon>Selenomonadaceae</taxon>
        <taxon>Selenomonas</taxon>
    </lineage>
</organism>
<feature type="binding site" evidence="10">
    <location>
        <position position="167"/>
    </location>
    <ligand>
        <name>Mg(2+)</name>
        <dbReference type="ChEBI" id="CHEBI:18420"/>
        <label>1</label>
    </ligand>
</feature>
<keyword evidence="14" id="KW-1185">Reference proteome</keyword>
<comment type="function">
    <text evidence="10">Endonuclease that specifically degrades the RNA of RNA-DNA hybrids.</text>
</comment>
<dbReference type="SUPFAM" id="SSF55658">
    <property type="entry name" value="L9 N-domain-like"/>
    <property type="match status" value="1"/>
</dbReference>
<feature type="domain" description="RNase H type-1" evidence="12">
    <location>
        <begin position="96"/>
        <end position="239"/>
    </location>
</feature>
<dbReference type="InterPro" id="IPR036397">
    <property type="entry name" value="RNaseH_sf"/>
</dbReference>
<gene>
    <name evidence="10 13" type="primary">rnhA</name>
    <name evidence="13" type="ORF">QCO44_12040</name>
</gene>